<proteinExistence type="predicted"/>
<evidence type="ECO:0000313" key="2">
    <source>
        <dbReference type="EMBL" id="KAK5771813.1"/>
    </source>
</evidence>
<comment type="caution">
    <text evidence="2">The sequence shown here is derived from an EMBL/GenBank/DDBJ whole genome shotgun (WGS) entry which is preliminary data.</text>
</comment>
<dbReference type="EMBL" id="JARKNE010000013">
    <property type="protein sequence ID" value="KAK5771813.1"/>
    <property type="molecule type" value="Genomic_DNA"/>
</dbReference>
<protein>
    <submittedName>
        <fullName evidence="2">Uncharacterized protein</fullName>
    </submittedName>
</protein>
<evidence type="ECO:0000313" key="3">
    <source>
        <dbReference type="Proteomes" id="UP001358586"/>
    </source>
</evidence>
<evidence type="ECO:0000256" key="1">
    <source>
        <dbReference type="SAM" id="MobiDB-lite"/>
    </source>
</evidence>
<accession>A0ABR0MFE3</accession>
<dbReference type="Proteomes" id="UP001358586">
    <property type="component" value="Chromosome 13"/>
</dbReference>
<reference evidence="2 3" key="1">
    <citation type="submission" date="2023-03" db="EMBL/GenBank/DDBJ databases">
        <title>WGS of Gossypium arboreum.</title>
        <authorList>
            <person name="Yu D."/>
        </authorList>
    </citation>
    <scope>NUCLEOTIDE SEQUENCE [LARGE SCALE GENOMIC DNA]</scope>
    <source>
        <tissue evidence="2">Leaf</tissue>
    </source>
</reference>
<organism evidence="2 3">
    <name type="scientific">Gossypium arboreum</name>
    <name type="common">Tree cotton</name>
    <name type="synonym">Gossypium nanking</name>
    <dbReference type="NCBI Taxonomy" id="29729"/>
    <lineage>
        <taxon>Eukaryota</taxon>
        <taxon>Viridiplantae</taxon>
        <taxon>Streptophyta</taxon>
        <taxon>Embryophyta</taxon>
        <taxon>Tracheophyta</taxon>
        <taxon>Spermatophyta</taxon>
        <taxon>Magnoliopsida</taxon>
        <taxon>eudicotyledons</taxon>
        <taxon>Gunneridae</taxon>
        <taxon>Pentapetalae</taxon>
        <taxon>rosids</taxon>
        <taxon>malvids</taxon>
        <taxon>Malvales</taxon>
        <taxon>Malvaceae</taxon>
        <taxon>Malvoideae</taxon>
        <taxon>Gossypium</taxon>
    </lineage>
</organism>
<gene>
    <name evidence="2" type="ORF">PVK06_048057</name>
</gene>
<keyword evidence="3" id="KW-1185">Reference proteome</keyword>
<feature type="region of interest" description="Disordered" evidence="1">
    <location>
        <begin position="1"/>
        <end position="39"/>
    </location>
</feature>
<sequence>MRTVTQQRGHLMAMQQMHGAKEMEEMGCDARGEGDGGDGLQCTGRFRGKLADLGKLGILEFREIGISKSGQTR</sequence>
<feature type="compositionally biased region" description="Basic and acidic residues" evidence="1">
    <location>
        <begin position="19"/>
        <end position="34"/>
    </location>
</feature>
<name>A0ABR0MFE3_GOSAR</name>